<dbReference type="PANTHER" id="PTHR10587">
    <property type="entry name" value="GLYCOSYL TRANSFERASE-RELATED"/>
    <property type="match status" value="1"/>
</dbReference>
<comment type="caution">
    <text evidence="4">The sequence shown here is derived from an EMBL/GenBank/DDBJ whole genome shotgun (WGS) entry which is preliminary data.</text>
</comment>
<evidence type="ECO:0000256" key="2">
    <source>
        <dbReference type="SAM" id="SignalP"/>
    </source>
</evidence>
<evidence type="ECO:0000313" key="4">
    <source>
        <dbReference type="EMBL" id="GAE37147.1"/>
    </source>
</evidence>
<proteinExistence type="predicted"/>
<dbReference type="Gene3D" id="3.20.20.370">
    <property type="entry name" value="Glycoside hydrolase/deacetylase"/>
    <property type="match status" value="1"/>
</dbReference>
<dbReference type="InterPro" id="IPR050248">
    <property type="entry name" value="Polysacc_deacetylase_ArnD"/>
</dbReference>
<dbReference type="Proteomes" id="UP000018896">
    <property type="component" value="Unassembled WGS sequence"/>
</dbReference>
<dbReference type="Pfam" id="PF01522">
    <property type="entry name" value="Polysacc_deac_1"/>
    <property type="match status" value="1"/>
</dbReference>
<dbReference type="PROSITE" id="PS51677">
    <property type="entry name" value="NODB"/>
    <property type="match status" value="1"/>
</dbReference>
<dbReference type="eggNOG" id="COG0726">
    <property type="taxonomic scope" value="Bacteria"/>
</dbReference>
<dbReference type="InterPro" id="IPR002509">
    <property type="entry name" value="NODB_dom"/>
</dbReference>
<dbReference type="STRING" id="1236973.JCM9157_4404"/>
<feature type="signal peptide" evidence="2">
    <location>
        <begin position="1"/>
        <end position="28"/>
    </location>
</feature>
<accession>W4QZ12</accession>
<dbReference type="PANTHER" id="PTHR10587:SF125">
    <property type="entry name" value="POLYSACCHARIDE DEACETYLASE YHEN-RELATED"/>
    <property type="match status" value="1"/>
</dbReference>
<dbReference type="SUPFAM" id="SSF88713">
    <property type="entry name" value="Glycoside hydrolase/deacetylase"/>
    <property type="match status" value="1"/>
</dbReference>
<dbReference type="RefSeq" id="WP_035667566.1">
    <property type="nucleotide sequence ID" value="NZ_BAUV01000056.1"/>
</dbReference>
<keyword evidence="5" id="KW-1185">Reference proteome</keyword>
<organism evidence="4 5">
    <name type="scientific">Halalkalibacter akibai (strain ATCC 43226 / DSM 21942 / CIP 109018 / JCM 9157 / 1139)</name>
    <name type="common">Bacillus akibai</name>
    <dbReference type="NCBI Taxonomy" id="1236973"/>
    <lineage>
        <taxon>Bacteria</taxon>
        <taxon>Bacillati</taxon>
        <taxon>Bacillota</taxon>
        <taxon>Bacilli</taxon>
        <taxon>Bacillales</taxon>
        <taxon>Bacillaceae</taxon>
        <taxon>Halalkalibacter</taxon>
    </lineage>
</organism>
<dbReference type="GO" id="GO:0005975">
    <property type="term" value="P:carbohydrate metabolic process"/>
    <property type="evidence" value="ECO:0007669"/>
    <property type="project" value="InterPro"/>
</dbReference>
<feature type="region of interest" description="Disordered" evidence="1">
    <location>
        <begin position="39"/>
        <end position="60"/>
    </location>
</feature>
<sequence length="286" mass="32598">MKKALWKWMMVIALMVGVQTSGLMMVHAAPGDVENEWFWNKDRNPERPDDFPEQQGGPEYTERVRQPVSNIILQQRYPETVVLRGALTDNRVALTFDDGPDPRFTGQVLDILNQYNVPATFFVMGSRAEAYPDLVRRMQQEGHIVGNHTYWHPNLVEQADIATLEREVAQTEEALANILGYRTSLFRAPYGFLYNELVEKLAEMNYTVVGWNVDSLDWRELGADDTAANVLSNMEPGSIILMHDGGEWDADRTSTIESLHQIIPQLQAQGFEFVTVPDLLNIPYQK</sequence>
<feature type="compositionally biased region" description="Basic and acidic residues" evidence="1">
    <location>
        <begin position="39"/>
        <end position="50"/>
    </location>
</feature>
<dbReference type="OrthoDB" id="9812065at2"/>
<feature type="chain" id="PRO_5004847460" evidence="2">
    <location>
        <begin position="29"/>
        <end position="286"/>
    </location>
</feature>
<evidence type="ECO:0000259" key="3">
    <source>
        <dbReference type="PROSITE" id="PS51677"/>
    </source>
</evidence>
<reference evidence="4 5" key="1">
    <citation type="journal article" date="2014" name="Genome Announc.">
        <title>Draft Genome Sequences of Three Alkaliphilic Bacillus Strains, Bacillus wakoensis JCM 9140T, Bacillus akibai JCM 9157T, and Bacillus hemicellulosilyticus JCM 9152T.</title>
        <authorList>
            <person name="Yuki M."/>
            <person name="Oshima K."/>
            <person name="Suda W."/>
            <person name="Oshida Y."/>
            <person name="Kitamura K."/>
            <person name="Iida T."/>
            <person name="Hattori M."/>
            <person name="Ohkuma M."/>
        </authorList>
    </citation>
    <scope>NUCLEOTIDE SEQUENCE [LARGE SCALE GENOMIC DNA]</scope>
    <source>
        <strain evidence="4 5">JCM 9157</strain>
    </source>
</reference>
<dbReference type="AlphaFoldDB" id="W4QZ12"/>
<protein>
    <submittedName>
        <fullName evidence="4">Peptidoglycan N-acetylglucosamine deacetylase</fullName>
    </submittedName>
</protein>
<dbReference type="EMBL" id="BAUV01000056">
    <property type="protein sequence ID" value="GAE37147.1"/>
    <property type="molecule type" value="Genomic_DNA"/>
</dbReference>
<keyword evidence="2" id="KW-0732">Signal</keyword>
<dbReference type="InterPro" id="IPR011330">
    <property type="entry name" value="Glyco_hydro/deAcase_b/a-brl"/>
</dbReference>
<feature type="domain" description="NodB homology" evidence="3">
    <location>
        <begin position="90"/>
        <end position="274"/>
    </location>
</feature>
<evidence type="ECO:0000256" key="1">
    <source>
        <dbReference type="SAM" id="MobiDB-lite"/>
    </source>
</evidence>
<evidence type="ECO:0000313" key="5">
    <source>
        <dbReference type="Proteomes" id="UP000018896"/>
    </source>
</evidence>
<name>W4QZ12_HALA3</name>
<dbReference type="GO" id="GO:0016810">
    <property type="term" value="F:hydrolase activity, acting on carbon-nitrogen (but not peptide) bonds"/>
    <property type="evidence" value="ECO:0007669"/>
    <property type="project" value="InterPro"/>
</dbReference>
<gene>
    <name evidence="4" type="ORF">JCM9157_4404</name>
</gene>